<dbReference type="AlphaFoldDB" id="Q564S1"/>
<sequence length="91" mass="9783">MSSSNIQLFRQLSAKNPCKRRFTPLRGQSGAKRRGGKGNAASQDNIRELQPHSTINTTSNSASSAPPANLEDILAGIEKIKSQLVQHQGAN</sequence>
<dbReference type="CTD" id="3565995"/>
<protein>
    <submittedName>
        <fullName evidence="2">RNA-binding Raly-like protein</fullName>
    </submittedName>
</protein>
<organism evidence="2 3">
    <name type="scientific">Caenorhabditis elegans</name>
    <dbReference type="NCBI Taxonomy" id="6239"/>
    <lineage>
        <taxon>Eukaryota</taxon>
        <taxon>Metazoa</taxon>
        <taxon>Ecdysozoa</taxon>
        <taxon>Nematoda</taxon>
        <taxon>Chromadorea</taxon>
        <taxon>Rhabditida</taxon>
        <taxon>Rhabditina</taxon>
        <taxon>Rhabditomorpha</taxon>
        <taxon>Rhabditoidea</taxon>
        <taxon>Rhabditidae</taxon>
        <taxon>Peloderinae</taxon>
        <taxon>Caenorhabditis</taxon>
    </lineage>
</organism>
<dbReference type="GeneID" id="3565995"/>
<evidence type="ECO:0000313" key="3">
    <source>
        <dbReference type="Proteomes" id="UP000001940"/>
    </source>
</evidence>
<feature type="region of interest" description="Disordered" evidence="1">
    <location>
        <begin position="1"/>
        <end position="69"/>
    </location>
</feature>
<evidence type="ECO:0000313" key="2">
    <source>
        <dbReference type="EMBL" id="CAI79196.2"/>
    </source>
</evidence>
<feature type="compositionally biased region" description="Polar residues" evidence="1">
    <location>
        <begin position="1"/>
        <end position="14"/>
    </location>
</feature>
<gene>
    <name evidence="2" type="ORF">CELE_F55B11.6</name>
    <name evidence="2 4" type="ORF">F55B11.6</name>
</gene>
<dbReference type="Proteomes" id="UP000001940">
    <property type="component" value="Chromosome IV"/>
</dbReference>
<keyword evidence="3" id="KW-1185">Reference proteome</keyword>
<dbReference type="AGR" id="WB:WBGene00044249"/>
<dbReference type="PaxDb" id="6239-F55B11.6.1"/>
<feature type="compositionally biased region" description="Low complexity" evidence="1">
    <location>
        <begin position="53"/>
        <end position="69"/>
    </location>
</feature>
<proteinExistence type="predicted"/>
<dbReference type="EMBL" id="BX284604">
    <property type="protein sequence ID" value="CAI79196.2"/>
    <property type="molecule type" value="Genomic_DNA"/>
</dbReference>
<dbReference type="SMR" id="Q564S1"/>
<dbReference type="HOGENOM" id="CLU_2429059_0_0_1"/>
<dbReference type="WormBase" id="F55B11.6">
    <property type="protein sequence ID" value="CE47007"/>
    <property type="gene ID" value="WBGene00044249"/>
</dbReference>
<dbReference type="InParanoid" id="Q564S1"/>
<evidence type="ECO:0000256" key="1">
    <source>
        <dbReference type="SAM" id="MobiDB-lite"/>
    </source>
</evidence>
<reference evidence="2 3" key="1">
    <citation type="journal article" date="1998" name="Science">
        <title>Genome sequence of the nematode C. elegans: a platform for investigating biology.</title>
        <authorList>
            <consortium name="The C. elegans sequencing consortium"/>
            <person name="Sulson J.E."/>
            <person name="Waterston R."/>
        </authorList>
    </citation>
    <scope>NUCLEOTIDE SEQUENCE [LARGE SCALE GENOMIC DNA]</scope>
    <source>
        <strain evidence="2 3">Bristol N2</strain>
    </source>
</reference>
<dbReference type="Bgee" id="WBGene00044249">
    <property type="expression patterns" value="Expressed in larva and 2 other cell types or tissues"/>
</dbReference>
<dbReference type="UCSC" id="F55B11.6">
    <property type="organism name" value="c. elegans"/>
</dbReference>
<name>Q564S1_CAEEL</name>
<accession>Q564S1</accession>
<dbReference type="KEGG" id="cel:CELE_F55B11.6"/>
<evidence type="ECO:0000313" key="4">
    <source>
        <dbReference type="WormBase" id="F55B11.6"/>
    </source>
</evidence>
<dbReference type="RefSeq" id="NP_001023226.2">
    <property type="nucleotide sequence ID" value="NM_001028055.2"/>
</dbReference>